<proteinExistence type="predicted"/>
<protein>
    <submittedName>
        <fullName evidence="1">Uncharacterized protein</fullName>
    </submittedName>
</protein>
<evidence type="ECO:0000313" key="2">
    <source>
        <dbReference type="Proteomes" id="UP001594351"/>
    </source>
</evidence>
<dbReference type="Proteomes" id="UP001594351">
    <property type="component" value="Unassembled WGS sequence"/>
</dbReference>
<name>A0ABV6Z5T8_UNCC1</name>
<accession>A0ABV6Z5T8</accession>
<dbReference type="EMBL" id="JBHPBY010000609">
    <property type="protein sequence ID" value="MFC1853805.1"/>
    <property type="molecule type" value="Genomic_DNA"/>
</dbReference>
<sequence>MNSKTYLTITVSQAVFLVPFTERQQSIYHDRNRASVCVNEGRIVSGINAGTMVWICRQVREIVTTPDDLELTAIIGPIEPLLSTS</sequence>
<comment type="caution">
    <text evidence="1">The sequence shown here is derived from an EMBL/GenBank/DDBJ whole genome shotgun (WGS) entry which is preliminary data.</text>
</comment>
<evidence type="ECO:0000313" key="1">
    <source>
        <dbReference type="EMBL" id="MFC1853805.1"/>
    </source>
</evidence>
<gene>
    <name evidence="1" type="ORF">ACFL27_26780</name>
</gene>
<reference evidence="1 2" key="1">
    <citation type="submission" date="2024-09" db="EMBL/GenBank/DDBJ databases">
        <title>Laminarin stimulates single cell rates of sulfate reduction while oxygen inhibits transcriptomic activity in coastal marine sediment.</title>
        <authorList>
            <person name="Lindsay M."/>
            <person name="Orcutt B."/>
            <person name="Emerson D."/>
            <person name="Stepanauskas R."/>
            <person name="D'Angelo T."/>
        </authorList>
    </citation>
    <scope>NUCLEOTIDE SEQUENCE [LARGE SCALE GENOMIC DNA]</scope>
    <source>
        <strain evidence="1">SAG AM-311-K15</strain>
    </source>
</reference>
<keyword evidence="2" id="KW-1185">Reference proteome</keyword>
<organism evidence="1 2">
    <name type="scientific">candidate division CSSED10-310 bacterium</name>
    <dbReference type="NCBI Taxonomy" id="2855610"/>
    <lineage>
        <taxon>Bacteria</taxon>
        <taxon>Bacteria division CSSED10-310</taxon>
    </lineage>
</organism>